<feature type="domain" description="HTH deoR-type" evidence="4">
    <location>
        <begin position="3"/>
        <end position="58"/>
    </location>
</feature>
<dbReference type="PANTHER" id="PTHR30363">
    <property type="entry name" value="HTH-TYPE TRANSCRIPTIONAL REGULATOR SRLR-RELATED"/>
    <property type="match status" value="1"/>
</dbReference>
<dbReference type="SMART" id="SM01134">
    <property type="entry name" value="DeoRC"/>
    <property type="match status" value="1"/>
</dbReference>
<keyword evidence="2 5" id="KW-0238">DNA-binding</keyword>
<dbReference type="PROSITE" id="PS51000">
    <property type="entry name" value="HTH_DEOR_2"/>
    <property type="match status" value="1"/>
</dbReference>
<gene>
    <name evidence="5" type="ORF">GCM10008936_21090</name>
</gene>
<accession>A0ABN1BCU8</accession>
<evidence type="ECO:0000256" key="1">
    <source>
        <dbReference type="ARBA" id="ARBA00023015"/>
    </source>
</evidence>
<evidence type="ECO:0000256" key="3">
    <source>
        <dbReference type="ARBA" id="ARBA00023163"/>
    </source>
</evidence>
<sequence length="250" mass="27755">MLTEDRYAYILKVLNEKNTITVQELIDQLNHSESTIRRDLTELENQDRLVRIHGGARRKRQPTDEASMEDKTVKNTHEKQAIARKAIALIEEHEVVFLDAGSTTYEMIPLLADKDITVVTNGVPHAARLADYQIEAILIGGRIKKRTKAVIGSVAADQLGEYHFTKAFLGMNGVDPEAGFTTPDVEEAAVKKKAIRQSNATYVLADPTKFNEVTFAKVADIDDCAVITTSLAEEHRTVAELTKVVTPNNL</sequence>
<evidence type="ECO:0000259" key="4">
    <source>
        <dbReference type="PROSITE" id="PS51000"/>
    </source>
</evidence>
<dbReference type="SUPFAM" id="SSF46785">
    <property type="entry name" value="Winged helix' DNA-binding domain"/>
    <property type="match status" value="1"/>
</dbReference>
<name>A0ABN1BCU8_9LACT</name>
<keyword evidence="1" id="KW-0805">Transcription regulation</keyword>
<keyword evidence="3" id="KW-0804">Transcription</keyword>
<dbReference type="PANTHER" id="PTHR30363:SF56">
    <property type="entry name" value="TRANSCRIPTIONAL REGULATOR, DEOR FAMILY"/>
    <property type="match status" value="1"/>
</dbReference>
<dbReference type="InterPro" id="IPR037171">
    <property type="entry name" value="NagB/RpiA_transferase-like"/>
</dbReference>
<dbReference type="Gene3D" id="1.10.10.10">
    <property type="entry name" value="Winged helix-like DNA-binding domain superfamily/Winged helix DNA-binding domain"/>
    <property type="match status" value="1"/>
</dbReference>
<keyword evidence="6" id="KW-1185">Reference proteome</keyword>
<dbReference type="Proteomes" id="UP001410648">
    <property type="component" value="Unassembled WGS sequence"/>
</dbReference>
<dbReference type="PRINTS" id="PR00037">
    <property type="entry name" value="HTHLACR"/>
</dbReference>
<proteinExistence type="predicted"/>
<dbReference type="EMBL" id="BAAADA010000196">
    <property type="protein sequence ID" value="GAA0493937.1"/>
    <property type="molecule type" value="Genomic_DNA"/>
</dbReference>
<dbReference type="RefSeq" id="WP_346025455.1">
    <property type="nucleotide sequence ID" value="NZ_BAAADA010000196.1"/>
</dbReference>
<evidence type="ECO:0000313" key="6">
    <source>
        <dbReference type="Proteomes" id="UP001410648"/>
    </source>
</evidence>
<dbReference type="GO" id="GO:0003677">
    <property type="term" value="F:DNA binding"/>
    <property type="evidence" value="ECO:0007669"/>
    <property type="project" value="UniProtKB-KW"/>
</dbReference>
<dbReference type="Pfam" id="PF08220">
    <property type="entry name" value="HTH_DeoR"/>
    <property type="match status" value="1"/>
</dbReference>
<dbReference type="InterPro" id="IPR001034">
    <property type="entry name" value="DeoR_HTH"/>
</dbReference>
<dbReference type="SUPFAM" id="SSF100950">
    <property type="entry name" value="NagB/RpiA/CoA transferase-like"/>
    <property type="match status" value="1"/>
</dbReference>
<comment type="caution">
    <text evidence="5">The sequence shown here is derived from an EMBL/GenBank/DDBJ whole genome shotgun (WGS) entry which is preliminary data.</text>
</comment>
<dbReference type="InterPro" id="IPR018356">
    <property type="entry name" value="Tscrpt_reg_HTH_DeoR_CS"/>
</dbReference>
<reference evidence="5 6" key="1">
    <citation type="journal article" date="2019" name="Int. J. Syst. Evol. Microbiol.">
        <title>The Global Catalogue of Microorganisms (GCM) 10K type strain sequencing project: providing services to taxonomists for standard genome sequencing and annotation.</title>
        <authorList>
            <consortium name="The Broad Institute Genomics Platform"/>
            <consortium name="The Broad Institute Genome Sequencing Center for Infectious Disease"/>
            <person name="Wu L."/>
            <person name="Ma J."/>
        </authorList>
    </citation>
    <scope>NUCLEOTIDE SEQUENCE [LARGE SCALE GENOMIC DNA]</scope>
    <source>
        <strain evidence="5 6">JCM 14232</strain>
    </source>
</reference>
<dbReference type="Gene3D" id="3.40.50.1360">
    <property type="match status" value="1"/>
</dbReference>
<protein>
    <submittedName>
        <fullName evidence="5">DeoR/GlpR family DNA-binding transcription regulator</fullName>
    </submittedName>
</protein>
<dbReference type="Pfam" id="PF00455">
    <property type="entry name" value="DeoRC"/>
    <property type="match status" value="1"/>
</dbReference>
<dbReference type="InterPro" id="IPR050313">
    <property type="entry name" value="Carb_Metab_HTH_regulators"/>
</dbReference>
<evidence type="ECO:0000256" key="2">
    <source>
        <dbReference type="ARBA" id="ARBA00023125"/>
    </source>
</evidence>
<evidence type="ECO:0000313" key="5">
    <source>
        <dbReference type="EMBL" id="GAA0493937.1"/>
    </source>
</evidence>
<dbReference type="InterPro" id="IPR014036">
    <property type="entry name" value="DeoR-like_C"/>
</dbReference>
<organism evidence="5 6">
    <name type="scientific">Alkalibacterium indicireducens</name>
    <dbReference type="NCBI Taxonomy" id="398758"/>
    <lineage>
        <taxon>Bacteria</taxon>
        <taxon>Bacillati</taxon>
        <taxon>Bacillota</taxon>
        <taxon>Bacilli</taxon>
        <taxon>Lactobacillales</taxon>
        <taxon>Carnobacteriaceae</taxon>
        <taxon>Alkalibacterium</taxon>
    </lineage>
</organism>
<dbReference type="InterPro" id="IPR036388">
    <property type="entry name" value="WH-like_DNA-bd_sf"/>
</dbReference>
<dbReference type="PROSITE" id="PS00894">
    <property type="entry name" value="HTH_DEOR_1"/>
    <property type="match status" value="1"/>
</dbReference>
<dbReference type="InterPro" id="IPR036390">
    <property type="entry name" value="WH_DNA-bd_sf"/>
</dbReference>
<dbReference type="SMART" id="SM00420">
    <property type="entry name" value="HTH_DEOR"/>
    <property type="match status" value="1"/>
</dbReference>